<feature type="domain" description="Anticodon-binding" evidence="1">
    <location>
        <begin position="5"/>
        <end position="81"/>
    </location>
</feature>
<dbReference type="Gene3D" id="3.40.50.800">
    <property type="entry name" value="Anticodon-binding domain"/>
    <property type="match status" value="1"/>
</dbReference>
<dbReference type="InterPro" id="IPR036621">
    <property type="entry name" value="Anticodon-bd_dom_sf"/>
</dbReference>
<reference evidence="2" key="2">
    <citation type="journal article" date="2014" name="ISME J.">
        <title>Microbial stratification in low pH oxic and suboxic macroscopic growths along an acid mine drainage.</title>
        <authorList>
            <person name="Mendez-Garcia C."/>
            <person name="Mesa V."/>
            <person name="Sprenger R.R."/>
            <person name="Richter M."/>
            <person name="Diez M.S."/>
            <person name="Solano J."/>
            <person name="Bargiela R."/>
            <person name="Golyshina O.V."/>
            <person name="Manteca A."/>
            <person name="Ramos J.L."/>
            <person name="Gallego J.R."/>
            <person name="Llorente I."/>
            <person name="Martins Dos Santos V.A."/>
            <person name="Jensen O.N."/>
            <person name="Pelaez A.I."/>
            <person name="Sanchez J."/>
            <person name="Ferrer M."/>
        </authorList>
    </citation>
    <scope>NUCLEOTIDE SEQUENCE</scope>
</reference>
<dbReference type="EMBL" id="AUZZ01002993">
    <property type="protein sequence ID" value="EQD58228.1"/>
    <property type="molecule type" value="Genomic_DNA"/>
</dbReference>
<evidence type="ECO:0000259" key="1">
    <source>
        <dbReference type="Pfam" id="PF03129"/>
    </source>
</evidence>
<dbReference type="Pfam" id="PF03129">
    <property type="entry name" value="HGTP_anticodon"/>
    <property type="match status" value="1"/>
</dbReference>
<dbReference type="SUPFAM" id="SSF52954">
    <property type="entry name" value="Class II aaRS ABD-related"/>
    <property type="match status" value="1"/>
</dbReference>
<dbReference type="InterPro" id="IPR004154">
    <property type="entry name" value="Anticodon-bd"/>
</dbReference>
<sequence length="92" mass="10150">SYYASAVEIATQIRSNGIPASLNISDRNMGAQLKEANKEGATDLIVLGKQELENHTVTWKHLVTGKQIILRLDEFLNLLKNRGNQDIAFPSG</sequence>
<comment type="caution">
    <text evidence="2">The sequence shown here is derived from an EMBL/GenBank/DDBJ whole genome shotgun (WGS) entry which is preliminary data.</text>
</comment>
<proteinExistence type="predicted"/>
<reference evidence="2" key="1">
    <citation type="submission" date="2013-08" db="EMBL/GenBank/DDBJ databases">
        <authorList>
            <person name="Mendez C."/>
            <person name="Richter M."/>
            <person name="Ferrer M."/>
            <person name="Sanchez J."/>
        </authorList>
    </citation>
    <scope>NUCLEOTIDE SEQUENCE</scope>
</reference>
<gene>
    <name evidence="2" type="ORF">B2A_04454</name>
</gene>
<protein>
    <submittedName>
        <fullName evidence="2">Anticodon-binding domain protein</fullName>
        <ecNumber evidence="2">6.1.1.-</ecNumber>
    </submittedName>
</protein>
<dbReference type="GO" id="GO:0016874">
    <property type="term" value="F:ligase activity"/>
    <property type="evidence" value="ECO:0007669"/>
    <property type="project" value="UniProtKB-KW"/>
</dbReference>
<dbReference type="AlphaFoldDB" id="T1AP16"/>
<name>T1AP16_9ZZZZ</name>
<evidence type="ECO:0000313" key="2">
    <source>
        <dbReference type="EMBL" id="EQD58228.1"/>
    </source>
</evidence>
<keyword evidence="2" id="KW-0436">Ligase</keyword>
<feature type="non-terminal residue" evidence="2">
    <location>
        <position position="1"/>
    </location>
</feature>
<dbReference type="EC" id="6.1.1.-" evidence="2"/>
<accession>T1AP16</accession>
<organism evidence="2">
    <name type="scientific">mine drainage metagenome</name>
    <dbReference type="NCBI Taxonomy" id="410659"/>
    <lineage>
        <taxon>unclassified sequences</taxon>
        <taxon>metagenomes</taxon>
        <taxon>ecological metagenomes</taxon>
    </lineage>
</organism>